<feature type="domain" description="R13L1/DRL21-like LRR repeat region" evidence="2">
    <location>
        <begin position="100"/>
        <end position="193"/>
    </location>
</feature>
<dbReference type="Gene3D" id="3.80.10.10">
    <property type="entry name" value="Ribonuclease Inhibitor"/>
    <property type="match status" value="1"/>
</dbReference>
<proteinExistence type="predicted"/>
<feature type="non-terminal residue" evidence="3">
    <location>
        <position position="193"/>
    </location>
</feature>
<organism evidence="3 4">
    <name type="scientific">Trifolium medium</name>
    <dbReference type="NCBI Taxonomy" id="97028"/>
    <lineage>
        <taxon>Eukaryota</taxon>
        <taxon>Viridiplantae</taxon>
        <taxon>Streptophyta</taxon>
        <taxon>Embryophyta</taxon>
        <taxon>Tracheophyta</taxon>
        <taxon>Spermatophyta</taxon>
        <taxon>Magnoliopsida</taxon>
        <taxon>eudicotyledons</taxon>
        <taxon>Gunneridae</taxon>
        <taxon>Pentapetalae</taxon>
        <taxon>rosids</taxon>
        <taxon>fabids</taxon>
        <taxon>Fabales</taxon>
        <taxon>Fabaceae</taxon>
        <taxon>Papilionoideae</taxon>
        <taxon>50 kb inversion clade</taxon>
        <taxon>NPAAA clade</taxon>
        <taxon>Hologalegina</taxon>
        <taxon>IRL clade</taxon>
        <taxon>Trifolieae</taxon>
        <taxon>Trifolium</taxon>
    </lineage>
</organism>
<name>A0A392Q7T5_9FABA</name>
<dbReference type="InterPro" id="IPR056789">
    <property type="entry name" value="LRR_R13L1-DRL21"/>
</dbReference>
<reference evidence="3 4" key="1">
    <citation type="journal article" date="2018" name="Front. Plant Sci.">
        <title>Red Clover (Trifolium pratense) and Zigzag Clover (T. medium) - A Picture of Genomic Similarities and Differences.</title>
        <authorList>
            <person name="Dluhosova J."/>
            <person name="Istvanek J."/>
            <person name="Nedelnik J."/>
            <person name="Repkova J."/>
        </authorList>
    </citation>
    <scope>NUCLEOTIDE SEQUENCE [LARGE SCALE GENOMIC DNA]</scope>
    <source>
        <strain evidence="4">cv. 10/8</strain>
        <tissue evidence="3">Leaf</tissue>
    </source>
</reference>
<feature type="domain" description="Zer-1-like leucine-rich repeats region" evidence="1">
    <location>
        <begin position="7"/>
        <end position="70"/>
    </location>
</feature>
<dbReference type="Pfam" id="PF25019">
    <property type="entry name" value="LRR_R13L1-DRL21"/>
    <property type="match status" value="1"/>
</dbReference>
<dbReference type="SUPFAM" id="SSF52058">
    <property type="entry name" value="L domain-like"/>
    <property type="match status" value="1"/>
</dbReference>
<dbReference type="AlphaFoldDB" id="A0A392Q7T5"/>
<evidence type="ECO:0000259" key="1">
    <source>
        <dbReference type="Pfam" id="PF25013"/>
    </source>
</evidence>
<keyword evidence="4" id="KW-1185">Reference proteome</keyword>
<dbReference type="InterPro" id="IPR056845">
    <property type="entry name" value="LRR_Zer-1"/>
</dbReference>
<dbReference type="Pfam" id="PF25013">
    <property type="entry name" value="LRR_Zer-1"/>
    <property type="match status" value="1"/>
</dbReference>
<comment type="caution">
    <text evidence="3">The sequence shown here is derived from an EMBL/GenBank/DDBJ whole genome shotgun (WGS) entry which is preliminary data.</text>
</comment>
<evidence type="ECO:0000313" key="3">
    <source>
        <dbReference type="EMBL" id="MCI20188.1"/>
    </source>
</evidence>
<dbReference type="EMBL" id="LXQA010118567">
    <property type="protein sequence ID" value="MCI20188.1"/>
    <property type="molecule type" value="Genomic_DNA"/>
</dbReference>
<evidence type="ECO:0000313" key="4">
    <source>
        <dbReference type="Proteomes" id="UP000265520"/>
    </source>
</evidence>
<evidence type="ECO:0000259" key="2">
    <source>
        <dbReference type="Pfam" id="PF25019"/>
    </source>
</evidence>
<dbReference type="PANTHER" id="PTHR47186:SF18">
    <property type="entry name" value="RX N-TERMINAL DOMAIN-CONTAINING PROTEIN"/>
    <property type="match status" value="1"/>
</dbReference>
<dbReference type="Proteomes" id="UP000265520">
    <property type="component" value="Unassembled WGS sequence"/>
</dbReference>
<accession>A0A392Q7T5</accession>
<sequence length="193" mass="21933">MLPDSIGNLVQLRYLDVSYTEIKSLPDTMCNLYYLQTLLLYCCSNLTKLPEHIGKLINLHHLDIAMTSITEMPKQIVELENLQTLTVFVVGQKNIGLSVRELKRFPKLQGKLFIKNLQNVIDAVEENDTNLKSKEHIEELTLHWGKETDGPVLKDKDVLDMLQPSPNLKKLSIDLYGGTSFPSWLGDSSFSNM</sequence>
<protein>
    <submittedName>
        <fullName evidence="3">CC-NBS-LRR resistance protein</fullName>
    </submittedName>
</protein>
<dbReference type="PANTHER" id="PTHR47186">
    <property type="entry name" value="LEUCINE-RICH REPEAT-CONTAINING PROTEIN 57"/>
    <property type="match status" value="1"/>
</dbReference>
<dbReference type="InterPro" id="IPR032675">
    <property type="entry name" value="LRR_dom_sf"/>
</dbReference>